<comment type="caution">
    <text evidence="2">The sequence shown here is derived from an EMBL/GenBank/DDBJ whole genome shotgun (WGS) entry which is preliminary data.</text>
</comment>
<protein>
    <submittedName>
        <fullName evidence="2">Uncharacterized protein</fullName>
    </submittedName>
</protein>
<dbReference type="Proteomes" id="UP001218188">
    <property type="component" value="Unassembled WGS sequence"/>
</dbReference>
<keyword evidence="3" id="KW-1185">Reference proteome</keyword>
<reference evidence="2" key="1">
    <citation type="submission" date="2023-03" db="EMBL/GenBank/DDBJ databases">
        <title>Massive genome expansion in bonnet fungi (Mycena s.s.) driven by repeated elements and novel gene families across ecological guilds.</title>
        <authorList>
            <consortium name="Lawrence Berkeley National Laboratory"/>
            <person name="Harder C.B."/>
            <person name="Miyauchi S."/>
            <person name="Viragh M."/>
            <person name="Kuo A."/>
            <person name="Thoen E."/>
            <person name="Andreopoulos B."/>
            <person name="Lu D."/>
            <person name="Skrede I."/>
            <person name="Drula E."/>
            <person name="Henrissat B."/>
            <person name="Morin E."/>
            <person name="Kohler A."/>
            <person name="Barry K."/>
            <person name="LaButti K."/>
            <person name="Morin E."/>
            <person name="Salamov A."/>
            <person name="Lipzen A."/>
            <person name="Mereny Z."/>
            <person name="Hegedus B."/>
            <person name="Baldrian P."/>
            <person name="Stursova M."/>
            <person name="Weitz H."/>
            <person name="Taylor A."/>
            <person name="Grigoriev I.V."/>
            <person name="Nagy L.G."/>
            <person name="Martin F."/>
            <person name="Kauserud H."/>
        </authorList>
    </citation>
    <scope>NUCLEOTIDE SEQUENCE</scope>
    <source>
        <strain evidence="2">CBHHK200</strain>
    </source>
</reference>
<evidence type="ECO:0000313" key="2">
    <source>
        <dbReference type="EMBL" id="KAJ7041488.1"/>
    </source>
</evidence>
<dbReference type="EMBL" id="JARJCM010000016">
    <property type="protein sequence ID" value="KAJ7041488.1"/>
    <property type="molecule type" value="Genomic_DNA"/>
</dbReference>
<keyword evidence="1" id="KW-0732">Signal</keyword>
<dbReference type="AlphaFoldDB" id="A0AAD6T8T0"/>
<name>A0AAD6T8T0_9AGAR</name>
<evidence type="ECO:0000256" key="1">
    <source>
        <dbReference type="SAM" id="SignalP"/>
    </source>
</evidence>
<feature type="signal peptide" evidence="1">
    <location>
        <begin position="1"/>
        <end position="19"/>
    </location>
</feature>
<organism evidence="2 3">
    <name type="scientific">Mycena alexandri</name>
    <dbReference type="NCBI Taxonomy" id="1745969"/>
    <lineage>
        <taxon>Eukaryota</taxon>
        <taxon>Fungi</taxon>
        <taxon>Dikarya</taxon>
        <taxon>Basidiomycota</taxon>
        <taxon>Agaricomycotina</taxon>
        <taxon>Agaricomycetes</taxon>
        <taxon>Agaricomycetidae</taxon>
        <taxon>Agaricales</taxon>
        <taxon>Marasmiineae</taxon>
        <taxon>Mycenaceae</taxon>
        <taxon>Mycena</taxon>
    </lineage>
</organism>
<gene>
    <name evidence="2" type="ORF">C8F04DRAFT_1252824</name>
</gene>
<accession>A0AAD6T8T0</accession>
<proteinExistence type="predicted"/>
<sequence length="116" mass="11946">MKYLTLLPLFSGLASIAMSSAPPARVSLCSGGCPSAAAAVGAAYFMTNEPSGNYMVSATIEPDGTLALYEVVYTEGTDAHGVRPDVIGPLDALFSQGSIGVLAAQRFVANINLDLF</sequence>
<feature type="chain" id="PRO_5042148123" evidence="1">
    <location>
        <begin position="20"/>
        <end position="116"/>
    </location>
</feature>
<evidence type="ECO:0000313" key="3">
    <source>
        <dbReference type="Proteomes" id="UP001218188"/>
    </source>
</evidence>